<dbReference type="AlphaFoldDB" id="X6LL52"/>
<feature type="coiled-coil region" evidence="1">
    <location>
        <begin position="349"/>
        <end position="376"/>
    </location>
</feature>
<evidence type="ECO:0000313" key="2">
    <source>
        <dbReference type="EMBL" id="ETO02344.1"/>
    </source>
</evidence>
<sequence>MEFLEQLSKEVIVIRHFFGGGLRTAPQKCNQIDGYGMTDDCAQWKILLFKDDMIQLRNLESGKYLRCVDLSLDANGEPTDMNTLFVCHVESSDKEENAAVVQLESANAPGFYVYVCNDQAYTTCLRQHNLCYLFLMRLHQMRHPTQRHHLLSSPNVSTQFPVLIQHKFKSYLRIKPNKQSVLCSKGQTGPFARWFIYVIESPQAEATVMKCKAKLKNEMSGHYLRMNEDGSGFDVNGDIDDGLCLFDIIFVNSSNKNDTSEIKVCSSTFNERFLAVKPDDEICVDPKGDDDFCTFTLFQIPEHFFFLRQKQILASRYSNIERKLQLELHGTKIFVNCASALCTTTILNEKDSSDEKKEEEQDEEEKKEEVENYFDSYSFNAEEKQQDESEEWATIKHLCL</sequence>
<evidence type="ECO:0000313" key="3">
    <source>
        <dbReference type="Proteomes" id="UP000023152"/>
    </source>
</evidence>
<organism evidence="2 3">
    <name type="scientific">Reticulomyxa filosa</name>
    <dbReference type="NCBI Taxonomy" id="46433"/>
    <lineage>
        <taxon>Eukaryota</taxon>
        <taxon>Sar</taxon>
        <taxon>Rhizaria</taxon>
        <taxon>Retaria</taxon>
        <taxon>Foraminifera</taxon>
        <taxon>Monothalamids</taxon>
        <taxon>Reticulomyxidae</taxon>
        <taxon>Reticulomyxa</taxon>
    </lineage>
</organism>
<keyword evidence="1" id="KW-0175">Coiled coil</keyword>
<protein>
    <submittedName>
        <fullName evidence="2">Uncharacterized protein</fullName>
    </submittedName>
</protein>
<keyword evidence="3" id="KW-1185">Reference proteome</keyword>
<dbReference type="Proteomes" id="UP000023152">
    <property type="component" value="Unassembled WGS sequence"/>
</dbReference>
<evidence type="ECO:0000256" key="1">
    <source>
        <dbReference type="SAM" id="Coils"/>
    </source>
</evidence>
<proteinExistence type="predicted"/>
<dbReference type="EMBL" id="ASPP01036019">
    <property type="protein sequence ID" value="ETO02344.1"/>
    <property type="molecule type" value="Genomic_DNA"/>
</dbReference>
<accession>X6LL52</accession>
<gene>
    <name evidence="2" type="ORF">RFI_35092</name>
</gene>
<comment type="caution">
    <text evidence="2">The sequence shown here is derived from an EMBL/GenBank/DDBJ whole genome shotgun (WGS) entry which is preliminary data.</text>
</comment>
<name>X6LL52_RETFI</name>
<reference evidence="2 3" key="1">
    <citation type="journal article" date="2013" name="Curr. Biol.">
        <title>The Genome of the Foraminiferan Reticulomyxa filosa.</title>
        <authorList>
            <person name="Glockner G."/>
            <person name="Hulsmann N."/>
            <person name="Schleicher M."/>
            <person name="Noegel A.A."/>
            <person name="Eichinger L."/>
            <person name="Gallinger C."/>
            <person name="Pawlowski J."/>
            <person name="Sierra R."/>
            <person name="Euteneuer U."/>
            <person name="Pillet L."/>
            <person name="Moustafa A."/>
            <person name="Platzer M."/>
            <person name="Groth M."/>
            <person name="Szafranski K."/>
            <person name="Schliwa M."/>
        </authorList>
    </citation>
    <scope>NUCLEOTIDE SEQUENCE [LARGE SCALE GENOMIC DNA]</scope>
</reference>